<evidence type="ECO:0000256" key="4">
    <source>
        <dbReference type="ARBA" id="ARBA00022825"/>
    </source>
</evidence>
<evidence type="ECO:0000256" key="2">
    <source>
        <dbReference type="ARBA" id="ARBA00022670"/>
    </source>
</evidence>
<protein>
    <submittedName>
        <fullName evidence="8">S8 family peptidase</fullName>
    </submittedName>
</protein>
<feature type="active site" description="Charge relay system" evidence="5">
    <location>
        <position position="254"/>
    </location>
</feature>
<dbReference type="Pfam" id="PF00082">
    <property type="entry name" value="Peptidase_S8"/>
    <property type="match status" value="1"/>
</dbReference>
<dbReference type="EMBL" id="CP044205">
    <property type="protein sequence ID" value="QFY45216.1"/>
    <property type="molecule type" value="Genomic_DNA"/>
</dbReference>
<dbReference type="PROSITE" id="PS51892">
    <property type="entry name" value="SUBTILASE"/>
    <property type="match status" value="1"/>
</dbReference>
<dbReference type="SUPFAM" id="SSF52743">
    <property type="entry name" value="Subtilisin-like"/>
    <property type="match status" value="1"/>
</dbReference>
<dbReference type="PANTHER" id="PTHR43806:SF11">
    <property type="entry name" value="CEREVISIN-RELATED"/>
    <property type="match status" value="1"/>
</dbReference>
<dbReference type="OrthoDB" id="9768989at2"/>
<evidence type="ECO:0000259" key="7">
    <source>
        <dbReference type="Pfam" id="PF00082"/>
    </source>
</evidence>
<name>A0A5Q0BU72_9GAMM</name>
<dbReference type="PANTHER" id="PTHR43806">
    <property type="entry name" value="PEPTIDASE S8"/>
    <property type="match status" value="1"/>
</dbReference>
<dbReference type="GO" id="GO:0004252">
    <property type="term" value="F:serine-type endopeptidase activity"/>
    <property type="evidence" value="ECO:0007669"/>
    <property type="project" value="UniProtKB-UniRule"/>
</dbReference>
<feature type="region of interest" description="Disordered" evidence="6">
    <location>
        <begin position="1"/>
        <end position="28"/>
    </location>
</feature>
<feature type="active site" description="Charge relay system" evidence="5">
    <location>
        <position position="286"/>
    </location>
</feature>
<dbReference type="InterPro" id="IPR036852">
    <property type="entry name" value="Peptidase_S8/S53_dom_sf"/>
</dbReference>
<feature type="active site" description="Charge relay system" evidence="5">
    <location>
        <position position="521"/>
    </location>
</feature>
<keyword evidence="9" id="KW-1185">Reference proteome</keyword>
<dbReference type="Proteomes" id="UP000325755">
    <property type="component" value="Chromosome"/>
</dbReference>
<organism evidence="8 9">
    <name type="scientific">Candidatus Methylospira mobilis</name>
    <dbReference type="NCBI Taxonomy" id="1808979"/>
    <lineage>
        <taxon>Bacteria</taxon>
        <taxon>Pseudomonadati</taxon>
        <taxon>Pseudomonadota</taxon>
        <taxon>Gammaproteobacteria</taxon>
        <taxon>Methylococcales</taxon>
        <taxon>Methylococcaceae</taxon>
        <taxon>Candidatus Methylospira</taxon>
    </lineage>
</organism>
<dbReference type="GO" id="GO:0006508">
    <property type="term" value="P:proteolysis"/>
    <property type="evidence" value="ECO:0007669"/>
    <property type="project" value="UniProtKB-KW"/>
</dbReference>
<dbReference type="InParanoid" id="A0A5Q0BU72"/>
<dbReference type="AlphaFoldDB" id="A0A5Q0BU72"/>
<gene>
    <name evidence="8" type="ORF">F6R98_19885</name>
</gene>
<dbReference type="CDD" id="cd04847">
    <property type="entry name" value="Peptidases_S8_Subtilisin_like_2"/>
    <property type="match status" value="1"/>
</dbReference>
<accession>A0A5Q0BU72</accession>
<feature type="domain" description="Peptidase S8/S53" evidence="7">
    <location>
        <begin position="250"/>
        <end position="559"/>
    </location>
</feature>
<feature type="compositionally biased region" description="Basic and acidic residues" evidence="6">
    <location>
        <begin position="1"/>
        <end position="14"/>
    </location>
</feature>
<evidence type="ECO:0000256" key="1">
    <source>
        <dbReference type="ARBA" id="ARBA00011073"/>
    </source>
</evidence>
<keyword evidence="3 5" id="KW-0378">Hydrolase</keyword>
<evidence type="ECO:0000256" key="6">
    <source>
        <dbReference type="SAM" id="MobiDB-lite"/>
    </source>
</evidence>
<dbReference type="Gene3D" id="3.40.50.200">
    <property type="entry name" value="Peptidase S8/S53 domain"/>
    <property type="match status" value="1"/>
</dbReference>
<proteinExistence type="inferred from homology"/>
<sequence length="772" mass="86121">MPLQREEPITEKRPRGVPIPQPPADPAAHARNLGLQLQKTIQQTGQDIGGFDDRRLFRFTVDKGFNPDQLKNISTEIEFISQENDEVVVVFVSQSALQSFEARLASIAQGDAVKYKEIYYALQGMSAWTPDDRASWSLKQEGFPQTETFYLDLELWPIEDNARERHLLWSKFESWLKENGMESFDSVKQPGLTLYRVRCDRLQAEEKLLHHRDIRIVDLPPRFGLDRRHLVLDIQELPIPPSPLPNAPGVVVLDSGLATGHPLLGPAVGDAQSFLPGHMAADESGHGTHVAGIALYGDLEKSIAAGTFIPELRLFSGRILDKDNENNGLIENHIDAAVRYFVDHYNCRIFNLSFGDSRKPYLGGHVRGLAYTLDRLSRELGVLFVVSAGNVSLGQIDGLAWKQGYPQYLTHDDWSIIDPATALNALTVGSLARWESSLNTQRFPNDPAELPIAKTEQPSPFTRHGPTVGGAIKPELVAFGGNWVLNARNRVNHIHDQGLGELSTNLDFAQGNLLGLKCGTSFAAPHISHLAAKILSEHPKASANLLRALLVTHAAIPKSALEIIDDEKSLRKVLGYGHIDARALLKSLENEVTLVTDGQIENKRHHFYELLVPDDFVSSGKRVREISVSLAHTPPVRSTRVTYKATRLDYRLVAAPDLEHAVNMFNKATSKENFENIPELTGASVGRSLRSKGTAQSATWQFKQFNSISKLKTGRLFVVVTRNDHPWGEADTKTLEEYSLVVCLRDRENQQAKLYSQIQSRLQQRQRARVRG</sequence>
<evidence type="ECO:0000313" key="8">
    <source>
        <dbReference type="EMBL" id="QFY45216.1"/>
    </source>
</evidence>
<dbReference type="InterPro" id="IPR050131">
    <property type="entry name" value="Peptidase_S8_subtilisin-like"/>
</dbReference>
<comment type="similarity">
    <text evidence="1 5">Belongs to the peptidase S8 family.</text>
</comment>
<dbReference type="KEGG" id="mmob:F6R98_19885"/>
<keyword evidence="4 5" id="KW-0720">Serine protease</keyword>
<keyword evidence="2 5" id="KW-0645">Protease</keyword>
<dbReference type="InterPro" id="IPR034074">
    <property type="entry name" value="Y4bN_pept_dom"/>
</dbReference>
<evidence type="ECO:0000313" key="9">
    <source>
        <dbReference type="Proteomes" id="UP000325755"/>
    </source>
</evidence>
<dbReference type="InterPro" id="IPR015500">
    <property type="entry name" value="Peptidase_S8_subtilisin-rel"/>
</dbReference>
<reference evidence="8 9" key="1">
    <citation type="submission" date="2019-09" db="EMBL/GenBank/DDBJ databases">
        <title>Ecophysiology of the spiral-shaped methanotroph Methylospira mobilis as revealed by the complete genome sequence.</title>
        <authorList>
            <person name="Oshkin I.Y."/>
            <person name="Dedysh S.N."/>
            <person name="Miroshnikov K."/>
            <person name="Danilova O.V."/>
            <person name="Hakobyan A."/>
            <person name="Liesack W."/>
        </authorList>
    </citation>
    <scope>NUCLEOTIDE SEQUENCE [LARGE SCALE GENOMIC DNA]</scope>
    <source>
        <strain evidence="8 9">Shm1</strain>
    </source>
</reference>
<evidence type="ECO:0000256" key="5">
    <source>
        <dbReference type="PROSITE-ProRule" id="PRU01240"/>
    </source>
</evidence>
<evidence type="ECO:0000256" key="3">
    <source>
        <dbReference type="ARBA" id="ARBA00022801"/>
    </source>
</evidence>
<dbReference type="PRINTS" id="PR00723">
    <property type="entry name" value="SUBTILISIN"/>
</dbReference>
<dbReference type="InterPro" id="IPR000209">
    <property type="entry name" value="Peptidase_S8/S53_dom"/>
</dbReference>